<feature type="domain" description="N-acetyltransferase" evidence="4">
    <location>
        <begin position="154"/>
        <end position="294"/>
    </location>
</feature>
<evidence type="ECO:0000259" key="4">
    <source>
        <dbReference type="PROSITE" id="PS51186"/>
    </source>
</evidence>
<evidence type="ECO:0000256" key="2">
    <source>
        <dbReference type="ARBA" id="ARBA00023315"/>
    </source>
</evidence>
<dbReference type="EMBL" id="SDKM01000001">
    <property type="protein sequence ID" value="RYP89078.1"/>
    <property type="molecule type" value="Genomic_DNA"/>
</dbReference>
<accession>A0A4Q4ZLZ6</accession>
<dbReference type="InterPro" id="IPR016181">
    <property type="entry name" value="Acyl_CoA_acyltransferase"/>
</dbReference>
<dbReference type="InterPro" id="IPR000835">
    <property type="entry name" value="HTH_MarR-typ"/>
</dbReference>
<dbReference type="GO" id="GO:0016747">
    <property type="term" value="F:acyltransferase activity, transferring groups other than amino-acyl groups"/>
    <property type="evidence" value="ECO:0007669"/>
    <property type="project" value="InterPro"/>
</dbReference>
<dbReference type="RefSeq" id="WP_134713221.1">
    <property type="nucleotide sequence ID" value="NZ_SDKM01000001.1"/>
</dbReference>
<comment type="caution">
    <text evidence="5">The sequence shown here is derived from an EMBL/GenBank/DDBJ whole genome shotgun (WGS) entry which is preliminary data.</text>
</comment>
<dbReference type="SMART" id="SM00347">
    <property type="entry name" value="HTH_MARR"/>
    <property type="match status" value="1"/>
</dbReference>
<dbReference type="InterPro" id="IPR036388">
    <property type="entry name" value="WH-like_DNA-bd_sf"/>
</dbReference>
<evidence type="ECO:0000313" key="5">
    <source>
        <dbReference type="EMBL" id="RYP89078.1"/>
    </source>
</evidence>
<dbReference type="SUPFAM" id="SSF46785">
    <property type="entry name" value="Winged helix' DNA-binding domain"/>
    <property type="match status" value="1"/>
</dbReference>
<dbReference type="CDD" id="cd04301">
    <property type="entry name" value="NAT_SF"/>
    <property type="match status" value="1"/>
</dbReference>
<feature type="domain" description="HTH marR-type" evidence="3">
    <location>
        <begin position="1"/>
        <end position="143"/>
    </location>
</feature>
<dbReference type="Pfam" id="PF00583">
    <property type="entry name" value="Acetyltransf_1"/>
    <property type="match status" value="1"/>
</dbReference>
<dbReference type="GO" id="GO:0003700">
    <property type="term" value="F:DNA-binding transcription factor activity"/>
    <property type="evidence" value="ECO:0007669"/>
    <property type="project" value="InterPro"/>
</dbReference>
<evidence type="ECO:0000259" key="3">
    <source>
        <dbReference type="PROSITE" id="PS50995"/>
    </source>
</evidence>
<evidence type="ECO:0000256" key="1">
    <source>
        <dbReference type="ARBA" id="ARBA00022679"/>
    </source>
</evidence>
<name>A0A4Q4ZLZ6_9ACTN</name>
<dbReference type="InterPro" id="IPR050832">
    <property type="entry name" value="Bact_Acetyltransf"/>
</dbReference>
<reference evidence="5 6" key="1">
    <citation type="submission" date="2019-01" db="EMBL/GenBank/DDBJ databases">
        <title>Nocardioides guangzhouensis sp. nov., an actinobacterium isolated from soil.</title>
        <authorList>
            <person name="Fu Y."/>
            <person name="Cai Y."/>
            <person name="Lin Z."/>
            <person name="Chen P."/>
        </authorList>
    </citation>
    <scope>NUCLEOTIDE SEQUENCE [LARGE SCALE GENOMIC DNA]</scope>
    <source>
        <strain evidence="5 6">130</strain>
    </source>
</reference>
<sequence length="294" mass="32638">MASDVDVLRHFNRAWTQRIGALDESFLGSGRPLGPSRLLFEIGSTPDSAVVRELRDRLGIDSGYLSRLLRQLESDGLVRVGPDPADRRRRVATLTAAGRKAWTRLEDRSERLAERLVEPLTPRQRTRLTEALATADLLVRAATVDLSPTDPAGRDGRAAIAAYVTELDRRFENGFDPGDGLDEEAAAMSAPYGMFLVARSEGTVVACGGVRDLGDGAVEIKRMWVHDDWRGAGLGTRVLRALEDEARRLGHRRVRLDTNGALLEAIAMYERAGYRHIGRYNDNPYAQAWFEKDL</sequence>
<gene>
    <name evidence="5" type="ORF">EKO23_01235</name>
</gene>
<dbReference type="PROSITE" id="PS51186">
    <property type="entry name" value="GNAT"/>
    <property type="match status" value="1"/>
</dbReference>
<keyword evidence="1 5" id="KW-0808">Transferase</keyword>
<organism evidence="5 6">
    <name type="scientific">Nocardioides guangzhouensis</name>
    <dbReference type="NCBI Taxonomy" id="2497878"/>
    <lineage>
        <taxon>Bacteria</taxon>
        <taxon>Bacillati</taxon>
        <taxon>Actinomycetota</taxon>
        <taxon>Actinomycetes</taxon>
        <taxon>Propionibacteriales</taxon>
        <taxon>Nocardioidaceae</taxon>
        <taxon>Nocardioides</taxon>
    </lineage>
</organism>
<dbReference type="InterPro" id="IPR000182">
    <property type="entry name" value="GNAT_dom"/>
</dbReference>
<keyword evidence="2" id="KW-0012">Acyltransferase</keyword>
<dbReference type="PANTHER" id="PTHR43877:SF2">
    <property type="entry name" value="AMINOALKYLPHOSPHONATE N-ACETYLTRANSFERASE-RELATED"/>
    <property type="match status" value="1"/>
</dbReference>
<dbReference type="SUPFAM" id="SSF55729">
    <property type="entry name" value="Acyl-CoA N-acyltransferases (Nat)"/>
    <property type="match status" value="1"/>
</dbReference>
<dbReference type="PROSITE" id="PS50995">
    <property type="entry name" value="HTH_MARR_2"/>
    <property type="match status" value="1"/>
</dbReference>
<dbReference type="OrthoDB" id="70840at2"/>
<dbReference type="PANTHER" id="PTHR43877">
    <property type="entry name" value="AMINOALKYLPHOSPHONATE N-ACETYLTRANSFERASE-RELATED-RELATED"/>
    <property type="match status" value="1"/>
</dbReference>
<keyword evidence="6" id="KW-1185">Reference proteome</keyword>
<dbReference type="InterPro" id="IPR036390">
    <property type="entry name" value="WH_DNA-bd_sf"/>
</dbReference>
<protein>
    <submittedName>
        <fullName evidence="5">GNAT family N-acetyltransferase</fullName>
    </submittedName>
</protein>
<dbReference type="Pfam" id="PF12802">
    <property type="entry name" value="MarR_2"/>
    <property type="match status" value="1"/>
</dbReference>
<dbReference type="Gene3D" id="1.10.10.10">
    <property type="entry name" value="Winged helix-like DNA-binding domain superfamily/Winged helix DNA-binding domain"/>
    <property type="match status" value="1"/>
</dbReference>
<dbReference type="Proteomes" id="UP000295198">
    <property type="component" value="Unassembled WGS sequence"/>
</dbReference>
<evidence type="ECO:0000313" key="6">
    <source>
        <dbReference type="Proteomes" id="UP000295198"/>
    </source>
</evidence>
<proteinExistence type="predicted"/>
<dbReference type="AlphaFoldDB" id="A0A4Q4ZLZ6"/>
<dbReference type="Gene3D" id="3.40.630.30">
    <property type="match status" value="1"/>
</dbReference>